<name>A0A392RSS4_9FABA</name>
<comment type="caution">
    <text evidence="2">The sequence shown here is derived from an EMBL/GenBank/DDBJ whole genome shotgun (WGS) entry which is preliminary data.</text>
</comment>
<evidence type="ECO:0000313" key="3">
    <source>
        <dbReference type="Proteomes" id="UP000265520"/>
    </source>
</evidence>
<feature type="non-terminal residue" evidence="2">
    <location>
        <position position="1"/>
    </location>
</feature>
<evidence type="ECO:0000313" key="2">
    <source>
        <dbReference type="EMBL" id="MCI39691.1"/>
    </source>
</evidence>
<evidence type="ECO:0000256" key="1">
    <source>
        <dbReference type="SAM" id="MobiDB-lite"/>
    </source>
</evidence>
<feature type="region of interest" description="Disordered" evidence="1">
    <location>
        <begin position="1"/>
        <end position="35"/>
    </location>
</feature>
<organism evidence="2 3">
    <name type="scientific">Trifolium medium</name>
    <dbReference type="NCBI Taxonomy" id="97028"/>
    <lineage>
        <taxon>Eukaryota</taxon>
        <taxon>Viridiplantae</taxon>
        <taxon>Streptophyta</taxon>
        <taxon>Embryophyta</taxon>
        <taxon>Tracheophyta</taxon>
        <taxon>Spermatophyta</taxon>
        <taxon>Magnoliopsida</taxon>
        <taxon>eudicotyledons</taxon>
        <taxon>Gunneridae</taxon>
        <taxon>Pentapetalae</taxon>
        <taxon>rosids</taxon>
        <taxon>fabids</taxon>
        <taxon>Fabales</taxon>
        <taxon>Fabaceae</taxon>
        <taxon>Papilionoideae</taxon>
        <taxon>50 kb inversion clade</taxon>
        <taxon>NPAAA clade</taxon>
        <taxon>Hologalegina</taxon>
        <taxon>IRL clade</taxon>
        <taxon>Trifolieae</taxon>
        <taxon>Trifolium</taxon>
    </lineage>
</organism>
<feature type="compositionally biased region" description="Basic and acidic residues" evidence="1">
    <location>
        <begin position="1"/>
        <end position="14"/>
    </location>
</feature>
<keyword evidence="3" id="KW-1185">Reference proteome</keyword>
<protein>
    <submittedName>
        <fullName evidence="2">Uncharacterized protein</fullName>
    </submittedName>
</protein>
<dbReference type="Proteomes" id="UP000265520">
    <property type="component" value="Unassembled WGS sequence"/>
</dbReference>
<dbReference type="AlphaFoldDB" id="A0A392RSS4"/>
<proteinExistence type="predicted"/>
<dbReference type="EMBL" id="LXQA010270549">
    <property type="protein sequence ID" value="MCI39691.1"/>
    <property type="molecule type" value="Genomic_DNA"/>
</dbReference>
<sequence length="35" mass="3839">LARRDLARDSESKSETNFAGGDRQGQVARSSETSR</sequence>
<reference evidence="2 3" key="1">
    <citation type="journal article" date="2018" name="Front. Plant Sci.">
        <title>Red Clover (Trifolium pratense) and Zigzag Clover (T. medium) - A Picture of Genomic Similarities and Differences.</title>
        <authorList>
            <person name="Dluhosova J."/>
            <person name="Istvanek J."/>
            <person name="Nedelnik J."/>
            <person name="Repkova J."/>
        </authorList>
    </citation>
    <scope>NUCLEOTIDE SEQUENCE [LARGE SCALE GENOMIC DNA]</scope>
    <source>
        <strain evidence="3">cv. 10/8</strain>
        <tissue evidence="2">Leaf</tissue>
    </source>
</reference>
<accession>A0A392RSS4</accession>